<name>A0A377Q793_9NEIS</name>
<reference evidence="1 3" key="1">
    <citation type="submission" date="2018-06" db="EMBL/GenBank/DDBJ databases">
        <authorList>
            <consortium name="Pathogen Informatics"/>
            <person name="Doyle S."/>
        </authorList>
    </citation>
    <scope>NUCLEOTIDE SEQUENCE [LARGE SCALE GENOMIC DNA]</scope>
    <source>
        <strain evidence="1 3">NCTC11159</strain>
    </source>
</reference>
<organism evidence="1 3">
    <name type="scientific">Iodobacter fluviatilis</name>
    <dbReference type="NCBI Taxonomy" id="537"/>
    <lineage>
        <taxon>Bacteria</taxon>
        <taxon>Pseudomonadati</taxon>
        <taxon>Pseudomonadota</taxon>
        <taxon>Betaproteobacteria</taxon>
        <taxon>Neisseriales</taxon>
        <taxon>Chitinibacteraceae</taxon>
        <taxon>Iodobacter</taxon>
    </lineage>
</organism>
<sequence length="64" mass="6868">MAVSTPADYIKATPADDMKATPVGFIKTTGADNVKPAPLMVARRINDIEATPSYHYPAFFLTAP</sequence>
<protein>
    <submittedName>
        <fullName evidence="1">Uncharacterized protein</fullName>
    </submittedName>
</protein>
<keyword evidence="4" id="KW-1185">Reference proteome</keyword>
<accession>A0A377Q793</accession>
<evidence type="ECO:0000313" key="3">
    <source>
        <dbReference type="Proteomes" id="UP000255108"/>
    </source>
</evidence>
<dbReference type="AlphaFoldDB" id="A0A377Q793"/>
<proteinExistence type="predicted"/>
<dbReference type="RefSeq" id="WP_115227380.1">
    <property type="nucleotide sequence ID" value="NZ_CAWRDJ010000009.1"/>
</dbReference>
<evidence type="ECO:0000313" key="1">
    <source>
        <dbReference type="EMBL" id="STQ91134.1"/>
    </source>
</evidence>
<reference evidence="2 4" key="2">
    <citation type="submission" date="2019-03" db="EMBL/GenBank/DDBJ databases">
        <title>Genomic Encyclopedia of Type Strains, Phase IV (KMG-IV): sequencing the most valuable type-strain genomes for metagenomic binning, comparative biology and taxonomic classification.</title>
        <authorList>
            <person name="Goeker M."/>
        </authorList>
    </citation>
    <scope>NUCLEOTIDE SEQUENCE [LARGE SCALE GENOMIC DNA]</scope>
    <source>
        <strain evidence="2 4">DSM 3764</strain>
    </source>
</reference>
<dbReference type="EMBL" id="UGHR01000001">
    <property type="protein sequence ID" value="STQ91134.1"/>
    <property type="molecule type" value="Genomic_DNA"/>
</dbReference>
<evidence type="ECO:0000313" key="2">
    <source>
        <dbReference type="EMBL" id="TCU88794.1"/>
    </source>
</evidence>
<gene>
    <name evidence="2" type="ORF">EV682_103378</name>
    <name evidence="1" type="ORF">NCTC11159_02206</name>
</gene>
<evidence type="ECO:0000313" key="4">
    <source>
        <dbReference type="Proteomes" id="UP000295794"/>
    </source>
</evidence>
<dbReference type="EMBL" id="SMBT01000003">
    <property type="protein sequence ID" value="TCU88794.1"/>
    <property type="molecule type" value="Genomic_DNA"/>
</dbReference>
<dbReference type="Proteomes" id="UP000255108">
    <property type="component" value="Unassembled WGS sequence"/>
</dbReference>
<dbReference type="Proteomes" id="UP000295794">
    <property type="component" value="Unassembled WGS sequence"/>
</dbReference>